<evidence type="ECO:0000256" key="4">
    <source>
        <dbReference type="ARBA" id="ARBA00022741"/>
    </source>
</evidence>
<proteinExistence type="inferred from homology"/>
<evidence type="ECO:0000259" key="6">
    <source>
        <dbReference type="PROSITE" id="PS00662"/>
    </source>
</evidence>
<evidence type="ECO:0000313" key="7">
    <source>
        <dbReference type="EMBL" id="MDP5137917.1"/>
    </source>
</evidence>
<dbReference type="PROSITE" id="PS00662">
    <property type="entry name" value="T2SP_E"/>
    <property type="match status" value="1"/>
</dbReference>
<dbReference type="EMBL" id="JAPJDZ010000077">
    <property type="protein sequence ID" value="MDP5137917.1"/>
    <property type="molecule type" value="Genomic_DNA"/>
</dbReference>
<gene>
    <name evidence="7" type="primary">pilB</name>
    <name evidence="7" type="ORF">ORJ04_18350</name>
</gene>
<comment type="similarity">
    <text evidence="2">Belongs to the GSP E family.</text>
</comment>
<dbReference type="Pfam" id="PF05157">
    <property type="entry name" value="MshEN"/>
    <property type="match status" value="1"/>
</dbReference>
<dbReference type="InterPro" id="IPR037257">
    <property type="entry name" value="T2SS_E_N_sf"/>
</dbReference>
<protein>
    <submittedName>
        <fullName evidence="7">Type IV-A pilus assembly ATPase PilB</fullName>
    </submittedName>
</protein>
<keyword evidence="5" id="KW-0067">ATP-binding</keyword>
<dbReference type="InterPro" id="IPR013374">
    <property type="entry name" value="ATPase_typ4_pilus-assembl_PilB"/>
</dbReference>
<dbReference type="InterPro" id="IPR007831">
    <property type="entry name" value="T2SS_GspE_N"/>
</dbReference>
<dbReference type="Gene3D" id="3.30.450.90">
    <property type="match status" value="1"/>
</dbReference>
<evidence type="ECO:0000256" key="3">
    <source>
        <dbReference type="ARBA" id="ARBA00022490"/>
    </source>
</evidence>
<evidence type="ECO:0000256" key="2">
    <source>
        <dbReference type="ARBA" id="ARBA00006611"/>
    </source>
</evidence>
<dbReference type="InterPro" id="IPR027417">
    <property type="entry name" value="P-loop_NTPase"/>
</dbReference>
<dbReference type="InterPro" id="IPR001482">
    <property type="entry name" value="T2SS/T4SS_dom"/>
</dbReference>
<evidence type="ECO:0000313" key="8">
    <source>
        <dbReference type="Proteomes" id="UP001231109"/>
    </source>
</evidence>
<organism evidence="7 8">
    <name type="scientific">Rheinheimera baltica</name>
    <dbReference type="NCBI Taxonomy" id="67576"/>
    <lineage>
        <taxon>Bacteria</taxon>
        <taxon>Pseudomonadati</taxon>
        <taxon>Pseudomonadota</taxon>
        <taxon>Gammaproteobacteria</taxon>
        <taxon>Chromatiales</taxon>
        <taxon>Chromatiaceae</taxon>
        <taxon>Rheinheimera</taxon>
    </lineage>
</organism>
<reference evidence="7 8" key="1">
    <citation type="submission" date="2022-11" db="EMBL/GenBank/DDBJ databases">
        <title>Viruses from the air-sea interface of a natural surface slick.</title>
        <authorList>
            <person name="Rahlff J."/>
            <person name="Holmfeldt K."/>
        </authorList>
    </citation>
    <scope>NUCLEOTIDE SEQUENCE [LARGE SCALE GENOMIC DNA]</scope>
    <source>
        <strain evidence="7 8">SMS4</strain>
    </source>
</reference>
<dbReference type="Gene3D" id="3.30.300.160">
    <property type="entry name" value="Type II secretion system, protein E, N-terminal domain"/>
    <property type="match status" value="1"/>
</dbReference>
<comment type="caution">
    <text evidence="7">The sequence shown here is derived from an EMBL/GenBank/DDBJ whole genome shotgun (WGS) entry which is preliminary data.</text>
</comment>
<feature type="domain" description="Bacterial type II secretion system protein E" evidence="6">
    <location>
        <begin position="384"/>
        <end position="398"/>
    </location>
</feature>
<dbReference type="Proteomes" id="UP001231109">
    <property type="component" value="Unassembled WGS sequence"/>
</dbReference>
<evidence type="ECO:0000256" key="1">
    <source>
        <dbReference type="ARBA" id="ARBA00004496"/>
    </source>
</evidence>
<accession>A0ABT9I3F9</accession>
<dbReference type="PANTHER" id="PTHR30258">
    <property type="entry name" value="TYPE II SECRETION SYSTEM PROTEIN GSPE-RELATED"/>
    <property type="match status" value="1"/>
</dbReference>
<dbReference type="CDD" id="cd01129">
    <property type="entry name" value="PulE-GspE-like"/>
    <property type="match status" value="1"/>
</dbReference>
<name>A0ABT9I3F9_9GAMM</name>
<keyword evidence="8" id="KW-1185">Reference proteome</keyword>
<dbReference type="Gene3D" id="3.40.50.300">
    <property type="entry name" value="P-loop containing nucleotide triphosphate hydrolases"/>
    <property type="match status" value="1"/>
</dbReference>
<dbReference type="SUPFAM" id="SSF52540">
    <property type="entry name" value="P-loop containing nucleoside triphosphate hydrolases"/>
    <property type="match status" value="1"/>
</dbReference>
<dbReference type="Pfam" id="PF00437">
    <property type="entry name" value="T2SSE"/>
    <property type="match status" value="1"/>
</dbReference>
<dbReference type="PANTHER" id="PTHR30258:SF1">
    <property type="entry name" value="PROTEIN TRANSPORT PROTEIN HOFB HOMOLOG"/>
    <property type="match status" value="1"/>
</dbReference>
<keyword evidence="3" id="KW-0963">Cytoplasm</keyword>
<keyword evidence="4" id="KW-0547">Nucleotide-binding</keyword>
<evidence type="ECO:0000256" key="5">
    <source>
        <dbReference type="ARBA" id="ARBA00022840"/>
    </source>
</evidence>
<dbReference type="NCBIfam" id="TIGR02538">
    <property type="entry name" value="type_IV_pilB"/>
    <property type="match status" value="1"/>
</dbReference>
<dbReference type="SUPFAM" id="SSF160246">
    <property type="entry name" value="EspE N-terminal domain-like"/>
    <property type="match status" value="1"/>
</dbReference>
<sequence>MAVTTTSTLFKRLVQLGIINGEQATKIITDKGGQFKNLPELLISEKLITSDALARAASGISQAISLDLEHYDLAFVPEDLRNEKLIRKTDMLPLGKRGRNMFLAVVDPTNIQTIEDFEFNTGLNAEVVVVEYDKLHKLIEKLFDSSMGGDFSDSDWDLGSMGIEQAEEDDGPGAQPDKEDQPIIAFINKMLLDAIRKGASDLHFEPYEKTYRIRFRIDGILHEVASPPVALSTRLSARLKVMSRLDIAEKRVPQDGRIKLKLSAKKSIDFRVSTLPTLWGEKIVMRILDSDSAMLGIDVLGYEENQKKLYLDALAQPQGMILVTGPTGSGKTVSLYTGLAILNTSETNISTAEDPVEINLAGVNQVQVNPRAGLTFASALKAFLRQDPDVVMVGEIRDLETAEIAIKAAQTGHLVLSTLHTNSAPETLTRLLNMGVPSYNVASSVSLIIAQRLARRLCGQCKQLEVLPEAELLKQGFTPEQLPSIKIFKPIGCDHCTNGYKGRVGIYEVMPISGKMADIIMQGGNSLDIATQAQKDGVNNLRQSGLIKAAAGLTSLAEVNRVTKG</sequence>
<dbReference type="RefSeq" id="WP_305977116.1">
    <property type="nucleotide sequence ID" value="NZ_JAPJDZ010000077.1"/>
</dbReference>
<comment type="subcellular location">
    <subcellularLocation>
        <location evidence="1">Cytoplasm</location>
    </subcellularLocation>
</comment>